<dbReference type="SMART" id="SM00347">
    <property type="entry name" value="HTH_MARR"/>
    <property type="match status" value="1"/>
</dbReference>
<dbReference type="EMBL" id="VJXR01000057">
    <property type="protein sequence ID" value="TRW44016.1"/>
    <property type="molecule type" value="Genomic_DNA"/>
</dbReference>
<evidence type="ECO:0000313" key="3">
    <source>
        <dbReference type="EMBL" id="TRW44016.1"/>
    </source>
</evidence>
<sequence length="196" mass="20968">MTVTEGVSLAMAANQARDGVLQRHGAAGRDAALEREVADDLHAAFIAVLRWASRSAVRGRLWADGGVELTPTDAWLLEALATHSPMRVTMLATWQGVDKSTVTPQVRRLEQAGLVDRHRDPVDGRASLLTLSTAGREVRERVRAVGGDVLSEGMADWSESDRRTFARLLGRFAQTLDGGPRPEVAAAGPATGAHAD</sequence>
<keyword evidence="4" id="KW-1185">Reference proteome</keyword>
<dbReference type="InterPro" id="IPR000835">
    <property type="entry name" value="HTH_MarR-typ"/>
</dbReference>
<dbReference type="PANTHER" id="PTHR33164">
    <property type="entry name" value="TRANSCRIPTIONAL REGULATOR, MARR FAMILY"/>
    <property type="match status" value="1"/>
</dbReference>
<gene>
    <name evidence="3" type="ORF">FJ693_15315</name>
</gene>
<dbReference type="SUPFAM" id="SSF46785">
    <property type="entry name" value="Winged helix' DNA-binding domain"/>
    <property type="match status" value="1"/>
</dbReference>
<evidence type="ECO:0000313" key="4">
    <source>
        <dbReference type="Proteomes" id="UP000318693"/>
    </source>
</evidence>
<dbReference type="GO" id="GO:0003700">
    <property type="term" value="F:DNA-binding transcription factor activity"/>
    <property type="evidence" value="ECO:0007669"/>
    <property type="project" value="InterPro"/>
</dbReference>
<dbReference type="GO" id="GO:0006950">
    <property type="term" value="P:response to stress"/>
    <property type="evidence" value="ECO:0007669"/>
    <property type="project" value="TreeGrafter"/>
</dbReference>
<reference evidence="3 4" key="1">
    <citation type="submission" date="2019-07" db="EMBL/GenBank/DDBJ databases">
        <title>Georgenia wutianyii sp. nov. and Georgenia *** sp. nov. isolated from plateau pika (Ochotona curzoniae) in the Qinghai-Tibet plateau of China.</title>
        <authorList>
            <person name="Tian Z."/>
        </authorList>
    </citation>
    <scope>NUCLEOTIDE SEQUENCE [LARGE SCALE GENOMIC DNA]</scope>
    <source>
        <strain evidence="3 4">Z446</strain>
    </source>
</reference>
<dbReference type="Gene3D" id="1.10.10.10">
    <property type="entry name" value="Winged helix-like DNA-binding domain superfamily/Winged helix DNA-binding domain"/>
    <property type="match status" value="1"/>
</dbReference>
<comment type="caution">
    <text evidence="3">The sequence shown here is derived from an EMBL/GenBank/DDBJ whole genome shotgun (WGS) entry which is preliminary data.</text>
</comment>
<dbReference type="InterPro" id="IPR036388">
    <property type="entry name" value="WH-like_DNA-bd_sf"/>
</dbReference>
<feature type="compositionally biased region" description="Low complexity" evidence="1">
    <location>
        <begin position="185"/>
        <end position="196"/>
    </location>
</feature>
<dbReference type="RefSeq" id="WP_143419341.1">
    <property type="nucleotide sequence ID" value="NZ_VJXR01000057.1"/>
</dbReference>
<protein>
    <submittedName>
        <fullName evidence="3">MarR family transcriptional regulator</fullName>
    </submittedName>
</protein>
<dbReference type="InterPro" id="IPR036390">
    <property type="entry name" value="WH_DNA-bd_sf"/>
</dbReference>
<evidence type="ECO:0000256" key="1">
    <source>
        <dbReference type="SAM" id="MobiDB-lite"/>
    </source>
</evidence>
<accession>A0A552WMM1</accession>
<dbReference type="CDD" id="cd00090">
    <property type="entry name" value="HTH_ARSR"/>
    <property type="match status" value="1"/>
</dbReference>
<organism evidence="3 4">
    <name type="scientific">Georgenia yuyongxinii</name>
    <dbReference type="NCBI Taxonomy" id="2589797"/>
    <lineage>
        <taxon>Bacteria</taxon>
        <taxon>Bacillati</taxon>
        <taxon>Actinomycetota</taxon>
        <taxon>Actinomycetes</taxon>
        <taxon>Micrococcales</taxon>
        <taxon>Bogoriellaceae</taxon>
        <taxon>Georgenia</taxon>
    </lineage>
</organism>
<name>A0A552WMM1_9MICO</name>
<dbReference type="PANTHER" id="PTHR33164:SF57">
    <property type="entry name" value="MARR-FAMILY TRANSCRIPTIONAL REGULATOR"/>
    <property type="match status" value="1"/>
</dbReference>
<proteinExistence type="predicted"/>
<dbReference type="Proteomes" id="UP000318693">
    <property type="component" value="Unassembled WGS sequence"/>
</dbReference>
<dbReference type="PROSITE" id="PS50995">
    <property type="entry name" value="HTH_MARR_2"/>
    <property type="match status" value="1"/>
</dbReference>
<dbReference type="InterPro" id="IPR011991">
    <property type="entry name" value="ArsR-like_HTH"/>
</dbReference>
<feature type="domain" description="HTH marR-type" evidence="2">
    <location>
        <begin position="42"/>
        <end position="174"/>
    </location>
</feature>
<evidence type="ECO:0000259" key="2">
    <source>
        <dbReference type="PROSITE" id="PS50995"/>
    </source>
</evidence>
<dbReference type="InterPro" id="IPR039422">
    <property type="entry name" value="MarR/SlyA-like"/>
</dbReference>
<dbReference type="Pfam" id="PF01047">
    <property type="entry name" value="MarR"/>
    <property type="match status" value="1"/>
</dbReference>
<feature type="region of interest" description="Disordered" evidence="1">
    <location>
        <begin position="177"/>
        <end position="196"/>
    </location>
</feature>
<dbReference type="AlphaFoldDB" id="A0A552WMM1"/>